<evidence type="ECO:0000313" key="3">
    <source>
        <dbReference type="Proteomes" id="UP001151760"/>
    </source>
</evidence>
<comment type="caution">
    <text evidence="2">The sequence shown here is derived from an EMBL/GenBank/DDBJ whole genome shotgun (WGS) entry which is preliminary data.</text>
</comment>
<feature type="compositionally biased region" description="Polar residues" evidence="1">
    <location>
        <begin position="104"/>
        <end position="130"/>
    </location>
</feature>
<dbReference type="EMBL" id="BQNB010012533">
    <property type="protein sequence ID" value="GJT04764.1"/>
    <property type="molecule type" value="Genomic_DNA"/>
</dbReference>
<accession>A0ABQ5AV29</accession>
<protein>
    <submittedName>
        <fullName evidence="2">Uncharacterized protein</fullName>
    </submittedName>
</protein>
<name>A0ABQ5AV29_9ASTR</name>
<evidence type="ECO:0000313" key="2">
    <source>
        <dbReference type="EMBL" id="GJT04764.1"/>
    </source>
</evidence>
<feature type="region of interest" description="Disordered" evidence="1">
    <location>
        <begin position="65"/>
        <end position="130"/>
    </location>
</feature>
<evidence type="ECO:0000256" key="1">
    <source>
        <dbReference type="SAM" id="MobiDB-lite"/>
    </source>
</evidence>
<keyword evidence="3" id="KW-1185">Reference proteome</keyword>
<proteinExistence type="predicted"/>
<organism evidence="2 3">
    <name type="scientific">Tanacetum coccineum</name>
    <dbReference type="NCBI Taxonomy" id="301880"/>
    <lineage>
        <taxon>Eukaryota</taxon>
        <taxon>Viridiplantae</taxon>
        <taxon>Streptophyta</taxon>
        <taxon>Embryophyta</taxon>
        <taxon>Tracheophyta</taxon>
        <taxon>Spermatophyta</taxon>
        <taxon>Magnoliopsida</taxon>
        <taxon>eudicotyledons</taxon>
        <taxon>Gunneridae</taxon>
        <taxon>Pentapetalae</taxon>
        <taxon>asterids</taxon>
        <taxon>campanulids</taxon>
        <taxon>Asterales</taxon>
        <taxon>Asteraceae</taxon>
        <taxon>Asteroideae</taxon>
        <taxon>Anthemideae</taxon>
        <taxon>Anthemidinae</taxon>
        <taxon>Tanacetum</taxon>
    </lineage>
</organism>
<sequence>MIEGTGPKWLFDIDSLTQSMNYVPVTAGIASNESAGTQENLNASIFTATSQDCIMMPIWKDASYFDSPSKEVGNDDPKSAVGDPKQDEEGPNNEEDSSSKEDNTANQQVNTASSGINTSFLELNNVDSSV</sequence>
<dbReference type="Proteomes" id="UP001151760">
    <property type="component" value="Unassembled WGS sequence"/>
</dbReference>
<reference evidence="2" key="1">
    <citation type="journal article" date="2022" name="Int. J. Mol. Sci.">
        <title>Draft Genome of Tanacetum Coccineum: Genomic Comparison of Closely Related Tanacetum-Family Plants.</title>
        <authorList>
            <person name="Yamashiro T."/>
            <person name="Shiraishi A."/>
            <person name="Nakayama K."/>
            <person name="Satake H."/>
        </authorList>
    </citation>
    <scope>NUCLEOTIDE SEQUENCE</scope>
</reference>
<reference evidence="2" key="2">
    <citation type="submission" date="2022-01" db="EMBL/GenBank/DDBJ databases">
        <authorList>
            <person name="Yamashiro T."/>
            <person name="Shiraishi A."/>
            <person name="Satake H."/>
            <person name="Nakayama K."/>
        </authorList>
    </citation>
    <scope>NUCLEOTIDE SEQUENCE</scope>
</reference>
<feature type="compositionally biased region" description="Basic and acidic residues" evidence="1">
    <location>
        <begin position="68"/>
        <end position="88"/>
    </location>
</feature>
<gene>
    <name evidence="2" type="ORF">Tco_0839226</name>
</gene>